<evidence type="ECO:0000256" key="3">
    <source>
        <dbReference type="ARBA" id="ARBA00022741"/>
    </source>
</evidence>
<keyword evidence="9" id="KW-1185">Reference proteome</keyword>
<evidence type="ECO:0000256" key="2">
    <source>
        <dbReference type="ARBA" id="ARBA00022475"/>
    </source>
</evidence>
<dbReference type="PANTHER" id="PTHR42794">
    <property type="entry name" value="HEMIN IMPORT ATP-BINDING PROTEIN HMUV"/>
    <property type="match status" value="1"/>
</dbReference>
<keyword evidence="1" id="KW-0813">Transport</keyword>
<protein>
    <submittedName>
        <fullName evidence="8">Heme ABC transporter ATP-binding protein</fullName>
    </submittedName>
</protein>
<reference evidence="8 9" key="1">
    <citation type="submission" date="2021-01" db="EMBL/GenBank/DDBJ databases">
        <title>Piscinibacter sp. Jin2 Genome sequencing and assembly.</title>
        <authorList>
            <person name="Kim I."/>
        </authorList>
    </citation>
    <scope>NUCLEOTIDE SEQUENCE [LARGE SCALE GENOMIC DNA]</scope>
    <source>
        <strain evidence="8 9">Jin2</strain>
    </source>
</reference>
<evidence type="ECO:0000256" key="5">
    <source>
        <dbReference type="ARBA" id="ARBA00022967"/>
    </source>
</evidence>
<dbReference type="Gene3D" id="3.40.50.300">
    <property type="entry name" value="P-loop containing nucleotide triphosphate hydrolases"/>
    <property type="match status" value="1"/>
</dbReference>
<evidence type="ECO:0000259" key="7">
    <source>
        <dbReference type="PROSITE" id="PS50893"/>
    </source>
</evidence>
<comment type="function">
    <text evidence="6">Part of the ABC transporter complex HmuTUV involved in hemin import. Responsible for energy coupling to the transport system.</text>
</comment>
<gene>
    <name evidence="8" type="ORF">JI742_03125</name>
</gene>
<dbReference type="SMART" id="SM00382">
    <property type="entry name" value="AAA"/>
    <property type="match status" value="1"/>
</dbReference>
<dbReference type="EMBL" id="JAERRA010000001">
    <property type="protein sequence ID" value="MBL0718874.1"/>
    <property type="molecule type" value="Genomic_DNA"/>
</dbReference>
<evidence type="ECO:0000256" key="6">
    <source>
        <dbReference type="ARBA" id="ARBA00037066"/>
    </source>
</evidence>
<keyword evidence="4 8" id="KW-0067">ATP-binding</keyword>
<keyword evidence="3" id="KW-0547">Nucleotide-binding</keyword>
<dbReference type="InterPro" id="IPR027417">
    <property type="entry name" value="P-loop_NTPase"/>
</dbReference>
<keyword evidence="2" id="KW-1003">Cell membrane</keyword>
<keyword evidence="5" id="KW-1278">Translocase</keyword>
<dbReference type="NCBIfam" id="NF010068">
    <property type="entry name" value="PRK13548.1"/>
    <property type="match status" value="1"/>
</dbReference>
<proteinExistence type="predicted"/>
<name>A0A9X0XC06_9BURK</name>
<dbReference type="CDD" id="cd03214">
    <property type="entry name" value="ABC_Iron-Siderophores_B12_Hemin"/>
    <property type="match status" value="1"/>
</dbReference>
<evidence type="ECO:0000313" key="8">
    <source>
        <dbReference type="EMBL" id="MBL0718874.1"/>
    </source>
</evidence>
<dbReference type="PROSITE" id="PS50893">
    <property type="entry name" value="ABC_TRANSPORTER_2"/>
    <property type="match status" value="1"/>
</dbReference>
<dbReference type="InterPro" id="IPR017871">
    <property type="entry name" value="ABC_transporter-like_CS"/>
</dbReference>
<dbReference type="GO" id="GO:0005524">
    <property type="term" value="F:ATP binding"/>
    <property type="evidence" value="ECO:0007669"/>
    <property type="project" value="UniProtKB-KW"/>
</dbReference>
<evidence type="ECO:0000256" key="4">
    <source>
        <dbReference type="ARBA" id="ARBA00022840"/>
    </source>
</evidence>
<sequence length="295" mass="30796">MALLHPLARFRRKAPRTPSGSPLLRCQGLSLRQAGGPTLIEPLDLQLRAGELLVLLGENGAGKTSLLRLLAGEPPAPGLQVGGTVELAGRPLADWSPRALARCRAVLPQHTDLAFDFHALEVVALARHPHGDPPAVARARAAEALAQVGASAFAGRGLRELSGGERARVFLAAALAQIASPDAAQPRLLLLDEPTAALDLAQQHRLLATVRDLTADSGVGVVAIVHDLNLAAQYADRVLLLAGGRRLAEGPPARVLRPALIARGFGVRAACLSHPLVPTQALIATARAAAQWVEA</sequence>
<dbReference type="AlphaFoldDB" id="A0A9X0XC06"/>
<organism evidence="8 9">
    <name type="scientific">Aquariibacter lacus</name>
    <dbReference type="NCBI Taxonomy" id="2801332"/>
    <lineage>
        <taxon>Bacteria</taxon>
        <taxon>Pseudomonadati</taxon>
        <taxon>Pseudomonadota</taxon>
        <taxon>Betaproteobacteria</taxon>
        <taxon>Burkholderiales</taxon>
        <taxon>Sphaerotilaceae</taxon>
        <taxon>Aquariibacter</taxon>
    </lineage>
</organism>
<evidence type="ECO:0000313" key="9">
    <source>
        <dbReference type="Proteomes" id="UP000643207"/>
    </source>
</evidence>
<feature type="domain" description="ABC transporter" evidence="7">
    <location>
        <begin position="24"/>
        <end position="268"/>
    </location>
</feature>
<dbReference type="Pfam" id="PF00005">
    <property type="entry name" value="ABC_tran"/>
    <property type="match status" value="1"/>
</dbReference>
<evidence type="ECO:0000256" key="1">
    <source>
        <dbReference type="ARBA" id="ARBA00022448"/>
    </source>
</evidence>
<keyword evidence="2" id="KW-0472">Membrane</keyword>
<dbReference type="Proteomes" id="UP000643207">
    <property type="component" value="Unassembled WGS sequence"/>
</dbReference>
<accession>A0A9X0XC06</accession>
<dbReference type="InterPro" id="IPR003439">
    <property type="entry name" value="ABC_transporter-like_ATP-bd"/>
</dbReference>
<comment type="caution">
    <text evidence="8">The sequence shown here is derived from an EMBL/GenBank/DDBJ whole genome shotgun (WGS) entry which is preliminary data.</text>
</comment>
<dbReference type="SUPFAM" id="SSF52540">
    <property type="entry name" value="P-loop containing nucleoside triphosphate hydrolases"/>
    <property type="match status" value="1"/>
</dbReference>
<dbReference type="InterPro" id="IPR003593">
    <property type="entry name" value="AAA+_ATPase"/>
</dbReference>
<dbReference type="RefSeq" id="WP_201823921.1">
    <property type="nucleotide sequence ID" value="NZ_JAERRA010000001.1"/>
</dbReference>
<dbReference type="PANTHER" id="PTHR42794:SF1">
    <property type="entry name" value="HEMIN IMPORT ATP-BINDING PROTEIN HMUV"/>
    <property type="match status" value="1"/>
</dbReference>
<dbReference type="GO" id="GO:0016887">
    <property type="term" value="F:ATP hydrolysis activity"/>
    <property type="evidence" value="ECO:0007669"/>
    <property type="project" value="InterPro"/>
</dbReference>
<dbReference type="PROSITE" id="PS00211">
    <property type="entry name" value="ABC_TRANSPORTER_1"/>
    <property type="match status" value="1"/>
</dbReference>